<keyword evidence="1" id="KW-0472">Membrane</keyword>
<keyword evidence="4" id="KW-1185">Reference proteome</keyword>
<dbReference type="Pfam" id="PF02517">
    <property type="entry name" value="Rce1-like"/>
    <property type="match status" value="1"/>
</dbReference>
<evidence type="ECO:0000313" key="3">
    <source>
        <dbReference type="EMBL" id="MDR6512800.1"/>
    </source>
</evidence>
<accession>A0ABU1MR27</accession>
<sequence length="231" mass="24887">MVRLSLPAAQSLAHFLRHPRWTRPMGLGSAESWALWRGATGLYLAGLLVLALVLHMWQRVMGLPSPDAFGKVPPALLLPAVTLLAPVAEECVFRGWLSGRPRALALIAGLVVAAAALWTVRDGAAHPVALLLLLLGVLGAALGWFVLRRRDTPAWFVAAFPALFMLHAVVFALFHLSNYPRITLALVPMVLPQLWAGLVFGFIRVRISLPAAMLAHALGNLAAVTVAFLVQ</sequence>
<proteinExistence type="predicted"/>
<feature type="transmembrane region" description="Helical" evidence="1">
    <location>
        <begin position="182"/>
        <end position="203"/>
    </location>
</feature>
<feature type="transmembrane region" description="Helical" evidence="1">
    <location>
        <begin position="126"/>
        <end position="147"/>
    </location>
</feature>
<keyword evidence="1" id="KW-1133">Transmembrane helix</keyword>
<dbReference type="RefSeq" id="WP_309806241.1">
    <property type="nucleotide sequence ID" value="NZ_JAVDRD010000012.1"/>
</dbReference>
<dbReference type="InterPro" id="IPR003675">
    <property type="entry name" value="Rce1/LyrA-like_dom"/>
</dbReference>
<keyword evidence="1" id="KW-0812">Transmembrane</keyword>
<organism evidence="3 4">
    <name type="scientific">Novosphingobium capsulatum</name>
    <dbReference type="NCBI Taxonomy" id="13688"/>
    <lineage>
        <taxon>Bacteria</taxon>
        <taxon>Pseudomonadati</taxon>
        <taxon>Pseudomonadota</taxon>
        <taxon>Alphaproteobacteria</taxon>
        <taxon>Sphingomonadales</taxon>
        <taxon>Sphingomonadaceae</taxon>
        <taxon>Novosphingobium</taxon>
    </lineage>
</organism>
<comment type="caution">
    <text evidence="3">The sequence shown here is derived from an EMBL/GenBank/DDBJ whole genome shotgun (WGS) entry which is preliminary data.</text>
</comment>
<feature type="transmembrane region" description="Helical" evidence="1">
    <location>
        <begin position="34"/>
        <end position="54"/>
    </location>
</feature>
<feature type="transmembrane region" description="Helical" evidence="1">
    <location>
        <begin position="103"/>
        <end position="120"/>
    </location>
</feature>
<evidence type="ECO:0000313" key="4">
    <source>
        <dbReference type="Proteomes" id="UP001184150"/>
    </source>
</evidence>
<feature type="transmembrane region" description="Helical" evidence="1">
    <location>
        <begin position="154"/>
        <end position="176"/>
    </location>
</feature>
<dbReference type="GO" id="GO:0006508">
    <property type="term" value="P:proteolysis"/>
    <property type="evidence" value="ECO:0007669"/>
    <property type="project" value="UniProtKB-KW"/>
</dbReference>
<dbReference type="Proteomes" id="UP001184150">
    <property type="component" value="Unassembled WGS sequence"/>
</dbReference>
<evidence type="ECO:0000256" key="1">
    <source>
        <dbReference type="SAM" id="Phobius"/>
    </source>
</evidence>
<name>A0ABU1MR27_9SPHN</name>
<dbReference type="EMBL" id="JAVDRD010000012">
    <property type="protein sequence ID" value="MDR6512800.1"/>
    <property type="molecule type" value="Genomic_DNA"/>
</dbReference>
<feature type="domain" description="CAAX prenyl protease 2/Lysostaphin resistance protein A-like" evidence="2">
    <location>
        <begin position="74"/>
        <end position="151"/>
    </location>
</feature>
<feature type="transmembrane region" description="Helical" evidence="1">
    <location>
        <begin position="210"/>
        <end position="230"/>
    </location>
</feature>
<reference evidence="3 4" key="1">
    <citation type="submission" date="2023-07" db="EMBL/GenBank/DDBJ databases">
        <title>Sorghum-associated microbial communities from plants grown in Nebraska, USA.</title>
        <authorList>
            <person name="Schachtman D."/>
        </authorList>
    </citation>
    <scope>NUCLEOTIDE SEQUENCE [LARGE SCALE GENOMIC DNA]</scope>
    <source>
        <strain evidence="3 4">DS1027</strain>
    </source>
</reference>
<protein>
    <submittedName>
        <fullName evidence="3">Membrane protease YdiL (CAAX protease family)</fullName>
    </submittedName>
</protein>
<gene>
    <name evidence="3" type="ORF">J2792_003687</name>
</gene>
<keyword evidence="3" id="KW-0645">Protease</keyword>
<dbReference type="GO" id="GO:0008233">
    <property type="term" value="F:peptidase activity"/>
    <property type="evidence" value="ECO:0007669"/>
    <property type="project" value="UniProtKB-KW"/>
</dbReference>
<keyword evidence="3" id="KW-0378">Hydrolase</keyword>
<evidence type="ECO:0000259" key="2">
    <source>
        <dbReference type="Pfam" id="PF02517"/>
    </source>
</evidence>